<evidence type="ECO:0008006" key="6">
    <source>
        <dbReference type="Google" id="ProtNLM"/>
    </source>
</evidence>
<comment type="caution">
    <text evidence="4">The sequence shown here is derived from an EMBL/GenBank/DDBJ whole genome shotgun (WGS) entry which is preliminary data.</text>
</comment>
<name>A0A660SA28_UNCT6</name>
<dbReference type="Gene3D" id="1.25.40.10">
    <property type="entry name" value="Tetratricopeptide repeat domain"/>
    <property type="match status" value="2"/>
</dbReference>
<dbReference type="PANTHER" id="PTHR44943">
    <property type="entry name" value="CELLULOSE SYNTHASE OPERON PROTEIN C"/>
    <property type="match status" value="1"/>
</dbReference>
<dbReference type="PROSITE" id="PS50005">
    <property type="entry name" value="TPR"/>
    <property type="match status" value="6"/>
</dbReference>
<sequence>MNMNMRKYFNYGKELFNKGEYKNAIHQFEQAMAIEPDYADIHNYLGLSYSMLGKYNTAIQHFKDALTINPEYIDAHINLSIIYTEMGKFNEAEKEYKIAFSLEHRAKGKTIGIKARIANLHKDLGDLYLTIGDYKSSEKEYKMALSIANMYPDIWLNLGKLYMIQDKFQNALEAFEKCIEINKNFMNGYVEKGLVLYKMKRLEEAKNVWLEGLKIEPDNIKIKVYLNLVKTMERKNEL</sequence>
<dbReference type="Pfam" id="PF00515">
    <property type="entry name" value="TPR_1"/>
    <property type="match status" value="1"/>
</dbReference>
<dbReference type="EMBL" id="QNBC01000042">
    <property type="protein sequence ID" value="RKX66473.1"/>
    <property type="molecule type" value="Genomic_DNA"/>
</dbReference>
<dbReference type="Proteomes" id="UP000282321">
    <property type="component" value="Unassembled WGS sequence"/>
</dbReference>
<feature type="repeat" description="TPR" evidence="3">
    <location>
        <begin position="39"/>
        <end position="72"/>
    </location>
</feature>
<dbReference type="SUPFAM" id="SSF48452">
    <property type="entry name" value="TPR-like"/>
    <property type="match status" value="1"/>
</dbReference>
<feature type="repeat" description="TPR" evidence="3">
    <location>
        <begin position="73"/>
        <end position="106"/>
    </location>
</feature>
<evidence type="ECO:0000256" key="1">
    <source>
        <dbReference type="ARBA" id="ARBA00022737"/>
    </source>
</evidence>
<feature type="repeat" description="TPR" evidence="3">
    <location>
        <begin position="186"/>
        <end position="219"/>
    </location>
</feature>
<feature type="repeat" description="TPR" evidence="3">
    <location>
        <begin position="118"/>
        <end position="151"/>
    </location>
</feature>
<dbReference type="AlphaFoldDB" id="A0A660SA28"/>
<dbReference type="Pfam" id="PF13414">
    <property type="entry name" value="TPR_11"/>
    <property type="match status" value="1"/>
</dbReference>
<dbReference type="PANTHER" id="PTHR44943:SF8">
    <property type="entry name" value="TPR REPEAT-CONTAINING PROTEIN MJ0263"/>
    <property type="match status" value="1"/>
</dbReference>
<evidence type="ECO:0000256" key="3">
    <source>
        <dbReference type="PROSITE-ProRule" id="PRU00339"/>
    </source>
</evidence>
<keyword evidence="1" id="KW-0677">Repeat</keyword>
<feature type="repeat" description="TPR" evidence="3">
    <location>
        <begin position="5"/>
        <end position="38"/>
    </location>
</feature>
<evidence type="ECO:0000313" key="4">
    <source>
        <dbReference type="EMBL" id="RKX66473.1"/>
    </source>
</evidence>
<evidence type="ECO:0000313" key="5">
    <source>
        <dbReference type="Proteomes" id="UP000282321"/>
    </source>
</evidence>
<dbReference type="SMART" id="SM00028">
    <property type="entry name" value="TPR"/>
    <property type="match status" value="6"/>
</dbReference>
<dbReference type="Pfam" id="PF13181">
    <property type="entry name" value="TPR_8"/>
    <property type="match status" value="3"/>
</dbReference>
<reference evidence="4 5" key="1">
    <citation type="submission" date="2018-06" db="EMBL/GenBank/DDBJ databases">
        <title>Extensive metabolic versatility and redundancy in microbially diverse, dynamic hydrothermal sediments.</title>
        <authorList>
            <person name="Dombrowski N."/>
            <person name="Teske A."/>
            <person name="Baker B.J."/>
        </authorList>
    </citation>
    <scope>NUCLEOTIDE SEQUENCE [LARGE SCALE GENOMIC DNA]</scope>
    <source>
        <strain evidence="4">B35_G9</strain>
    </source>
</reference>
<proteinExistence type="predicted"/>
<protein>
    <recommendedName>
        <fullName evidence="6">Tetratricopeptide repeat protein</fullName>
    </recommendedName>
</protein>
<dbReference type="InterPro" id="IPR051685">
    <property type="entry name" value="Ycf3/AcsC/BcsC/TPR_MFPF"/>
</dbReference>
<dbReference type="InterPro" id="IPR011990">
    <property type="entry name" value="TPR-like_helical_dom_sf"/>
</dbReference>
<accession>A0A660SA28</accession>
<gene>
    <name evidence="4" type="ORF">DRP44_04045</name>
</gene>
<feature type="repeat" description="TPR" evidence="3">
    <location>
        <begin position="152"/>
        <end position="185"/>
    </location>
</feature>
<keyword evidence="2 3" id="KW-0802">TPR repeat</keyword>
<dbReference type="PROSITE" id="PS50293">
    <property type="entry name" value="TPR_REGION"/>
    <property type="match status" value="3"/>
</dbReference>
<dbReference type="InterPro" id="IPR019734">
    <property type="entry name" value="TPR_rpt"/>
</dbReference>
<organism evidence="4 5">
    <name type="scientific">candidate division TA06 bacterium</name>
    <dbReference type="NCBI Taxonomy" id="2250710"/>
    <lineage>
        <taxon>Bacteria</taxon>
        <taxon>Bacteria division TA06</taxon>
    </lineage>
</organism>
<evidence type="ECO:0000256" key="2">
    <source>
        <dbReference type="ARBA" id="ARBA00022803"/>
    </source>
</evidence>